<sequence length="230" mass="24679">MTSMYLAAAPGGLDVWDLVLEAGPVSKFVLIVLIIFSMVSWGIIAERFRMFRNADRENERFLDRFHKGGGLASTQDDTKGLSWSPIAEVFRAGFREISLNPPPEGSVLTGVSLDAFARMLRKSAAVQINDLERSLGFLATTASATPFIGLFGTVWGIMNAFRGIGVSGTASLAAYAPGIAEALVATAAGLAAAIPAVIGYNYYLGRLRSVDARIDEFIADFTHRVQGRKG</sequence>
<dbReference type="PANTHER" id="PTHR30625">
    <property type="entry name" value="PROTEIN TOLQ"/>
    <property type="match status" value="1"/>
</dbReference>
<feature type="transmembrane region" description="Helical" evidence="7">
    <location>
        <begin position="178"/>
        <end position="203"/>
    </location>
</feature>
<dbReference type="Pfam" id="PF01618">
    <property type="entry name" value="MotA_ExbB"/>
    <property type="match status" value="1"/>
</dbReference>
<accession>A0A8J6XTN2</accession>
<dbReference type="InterPro" id="IPR002898">
    <property type="entry name" value="MotA_ExbB_proton_chnl"/>
</dbReference>
<keyword evidence="6" id="KW-0653">Protein transport</keyword>
<keyword evidence="6" id="KW-0813">Transport</keyword>
<protein>
    <submittedName>
        <fullName evidence="9">MotA/TolQ/ExbB proton channel family protein</fullName>
    </submittedName>
</protein>
<proteinExistence type="inferred from homology"/>
<evidence type="ECO:0000256" key="2">
    <source>
        <dbReference type="ARBA" id="ARBA00022475"/>
    </source>
</evidence>
<comment type="similarity">
    <text evidence="6">Belongs to the exbB/tolQ family.</text>
</comment>
<dbReference type="GO" id="GO:0017038">
    <property type="term" value="P:protein import"/>
    <property type="evidence" value="ECO:0007669"/>
    <property type="project" value="TreeGrafter"/>
</dbReference>
<reference evidence="9 10" key="1">
    <citation type="submission" date="2020-08" db="EMBL/GenBank/DDBJ databases">
        <title>Acidobacteriota in marine sediments use diverse sulfur dissimilation pathways.</title>
        <authorList>
            <person name="Wasmund K."/>
        </authorList>
    </citation>
    <scope>NUCLEOTIDE SEQUENCE [LARGE SCALE GENOMIC DNA]</scope>
    <source>
        <strain evidence="9">MAG AM4</strain>
    </source>
</reference>
<dbReference type="AlphaFoldDB" id="A0A8J6XTN2"/>
<feature type="transmembrane region" description="Helical" evidence="7">
    <location>
        <begin position="25"/>
        <end position="44"/>
    </location>
</feature>
<evidence type="ECO:0000259" key="8">
    <source>
        <dbReference type="Pfam" id="PF01618"/>
    </source>
</evidence>
<feature type="domain" description="MotA/TolQ/ExbB proton channel" evidence="8">
    <location>
        <begin position="84"/>
        <end position="214"/>
    </location>
</feature>
<evidence type="ECO:0000256" key="4">
    <source>
        <dbReference type="ARBA" id="ARBA00022989"/>
    </source>
</evidence>
<evidence type="ECO:0000256" key="7">
    <source>
        <dbReference type="SAM" id="Phobius"/>
    </source>
</evidence>
<evidence type="ECO:0000313" key="9">
    <source>
        <dbReference type="EMBL" id="MBD3867608.1"/>
    </source>
</evidence>
<name>A0A8J6XTN2_9BACT</name>
<organism evidence="9 10">
    <name type="scientific">Candidatus Polarisedimenticola svalbardensis</name>
    <dbReference type="NCBI Taxonomy" id="2886004"/>
    <lineage>
        <taxon>Bacteria</taxon>
        <taxon>Pseudomonadati</taxon>
        <taxon>Acidobacteriota</taxon>
        <taxon>Candidatus Polarisedimenticolia</taxon>
        <taxon>Candidatus Polarisedimenticolales</taxon>
        <taxon>Candidatus Polarisedimenticolaceae</taxon>
        <taxon>Candidatus Polarisedimenticola</taxon>
    </lineage>
</organism>
<comment type="subcellular location">
    <subcellularLocation>
        <location evidence="1">Cell membrane</location>
        <topology evidence="1">Multi-pass membrane protein</topology>
    </subcellularLocation>
    <subcellularLocation>
        <location evidence="6">Membrane</location>
        <topology evidence="6">Multi-pass membrane protein</topology>
    </subcellularLocation>
</comment>
<evidence type="ECO:0000256" key="1">
    <source>
        <dbReference type="ARBA" id="ARBA00004651"/>
    </source>
</evidence>
<evidence type="ECO:0000256" key="5">
    <source>
        <dbReference type="ARBA" id="ARBA00023136"/>
    </source>
</evidence>
<dbReference type="EMBL" id="JACXWD010000013">
    <property type="protein sequence ID" value="MBD3867608.1"/>
    <property type="molecule type" value="Genomic_DNA"/>
</dbReference>
<evidence type="ECO:0000256" key="3">
    <source>
        <dbReference type="ARBA" id="ARBA00022692"/>
    </source>
</evidence>
<dbReference type="Proteomes" id="UP000648239">
    <property type="component" value="Unassembled WGS sequence"/>
</dbReference>
<dbReference type="PANTHER" id="PTHR30625:SF3">
    <property type="entry name" value="TOL-PAL SYSTEM PROTEIN TOLQ"/>
    <property type="match status" value="1"/>
</dbReference>
<evidence type="ECO:0000313" key="10">
    <source>
        <dbReference type="Proteomes" id="UP000648239"/>
    </source>
</evidence>
<dbReference type="InterPro" id="IPR050790">
    <property type="entry name" value="ExbB/TolQ_transport"/>
</dbReference>
<keyword evidence="3 7" id="KW-0812">Transmembrane</keyword>
<gene>
    <name evidence="9" type="ORF">IFK94_05735</name>
</gene>
<keyword evidence="5 7" id="KW-0472">Membrane</keyword>
<keyword evidence="4 7" id="KW-1133">Transmembrane helix</keyword>
<feature type="transmembrane region" description="Helical" evidence="7">
    <location>
        <begin position="135"/>
        <end position="158"/>
    </location>
</feature>
<keyword evidence="2" id="KW-1003">Cell membrane</keyword>
<dbReference type="GO" id="GO:0005886">
    <property type="term" value="C:plasma membrane"/>
    <property type="evidence" value="ECO:0007669"/>
    <property type="project" value="UniProtKB-SubCell"/>
</dbReference>
<evidence type="ECO:0000256" key="6">
    <source>
        <dbReference type="RuleBase" id="RU004057"/>
    </source>
</evidence>
<comment type="caution">
    <text evidence="9">The sequence shown here is derived from an EMBL/GenBank/DDBJ whole genome shotgun (WGS) entry which is preliminary data.</text>
</comment>